<accession>A0A6P0UB17</accession>
<gene>
    <name evidence="2" type="ORF">GWK09_01090</name>
</gene>
<dbReference type="EMBL" id="JAABOP010000001">
    <property type="protein sequence ID" value="NER09099.1"/>
    <property type="molecule type" value="Genomic_DNA"/>
</dbReference>
<dbReference type="Proteomes" id="UP000468443">
    <property type="component" value="Unassembled WGS sequence"/>
</dbReference>
<keyword evidence="3" id="KW-1185">Reference proteome</keyword>
<sequence>MKKEVVNSTMNLDTLHRESRNWISQLEFSQDEINFFIKLLNSYVFEPDTPALFEDLQSHQKNLSKAEKKCKALKKQVLEHENQLSGLLDLHNHTLDAAYKDKHMYLKEDMEQCTAEFLNLKKEMFRYGQTILKKRHNKDR</sequence>
<reference evidence="2 3" key="1">
    <citation type="submission" date="2020-01" db="EMBL/GenBank/DDBJ databases">
        <title>Muriicola jejuensis KCTC 22299.</title>
        <authorList>
            <person name="Wang G."/>
        </authorList>
    </citation>
    <scope>NUCLEOTIDE SEQUENCE [LARGE SCALE GENOMIC DNA]</scope>
    <source>
        <strain evidence="2 3">KCTC 22299</strain>
    </source>
</reference>
<protein>
    <submittedName>
        <fullName evidence="2">Uncharacterized protein</fullName>
    </submittedName>
</protein>
<dbReference type="RefSeq" id="WP_163691179.1">
    <property type="nucleotide sequence ID" value="NZ_FXTW01000001.1"/>
</dbReference>
<dbReference type="AlphaFoldDB" id="A0A6P0UB17"/>
<keyword evidence="1" id="KW-0175">Coiled coil</keyword>
<name>A0A6P0UB17_9FLAO</name>
<feature type="coiled-coil region" evidence="1">
    <location>
        <begin position="56"/>
        <end position="90"/>
    </location>
</feature>
<comment type="caution">
    <text evidence="2">The sequence shown here is derived from an EMBL/GenBank/DDBJ whole genome shotgun (WGS) entry which is preliminary data.</text>
</comment>
<evidence type="ECO:0000313" key="2">
    <source>
        <dbReference type="EMBL" id="NER09099.1"/>
    </source>
</evidence>
<evidence type="ECO:0000256" key="1">
    <source>
        <dbReference type="SAM" id="Coils"/>
    </source>
</evidence>
<proteinExistence type="predicted"/>
<evidence type="ECO:0000313" key="3">
    <source>
        <dbReference type="Proteomes" id="UP000468443"/>
    </source>
</evidence>
<organism evidence="2 3">
    <name type="scientific">Muriicola jejuensis</name>
    <dbReference type="NCBI Taxonomy" id="504488"/>
    <lineage>
        <taxon>Bacteria</taxon>
        <taxon>Pseudomonadati</taxon>
        <taxon>Bacteroidota</taxon>
        <taxon>Flavobacteriia</taxon>
        <taxon>Flavobacteriales</taxon>
        <taxon>Flavobacteriaceae</taxon>
        <taxon>Muriicola</taxon>
    </lineage>
</organism>